<dbReference type="AlphaFoldDB" id="A0A0F9M9N1"/>
<evidence type="ECO:0000313" key="5">
    <source>
        <dbReference type="EMBL" id="KKN04160.1"/>
    </source>
</evidence>
<dbReference type="SUPFAM" id="SSF52402">
    <property type="entry name" value="Adenine nucleotide alpha hydrolases-like"/>
    <property type="match status" value="1"/>
</dbReference>
<reference evidence="5" key="1">
    <citation type="journal article" date="2015" name="Nature">
        <title>Complex archaea that bridge the gap between prokaryotes and eukaryotes.</title>
        <authorList>
            <person name="Spang A."/>
            <person name="Saw J.H."/>
            <person name="Jorgensen S.L."/>
            <person name="Zaremba-Niedzwiedzka K."/>
            <person name="Martijn J."/>
            <person name="Lind A.E."/>
            <person name="van Eijk R."/>
            <person name="Schleper C."/>
            <person name="Guy L."/>
            <person name="Ettema T.J."/>
        </authorList>
    </citation>
    <scope>NUCLEOTIDE SEQUENCE</scope>
</reference>
<dbReference type="PANTHER" id="PTHR11933">
    <property type="entry name" value="TRNA 5-METHYLAMINOMETHYL-2-THIOURIDYLATE -METHYLTRANSFERASE"/>
    <property type="match status" value="1"/>
</dbReference>
<dbReference type="InterPro" id="IPR014729">
    <property type="entry name" value="Rossmann-like_a/b/a_fold"/>
</dbReference>
<dbReference type="Pfam" id="PF02568">
    <property type="entry name" value="ThiI"/>
    <property type="match status" value="1"/>
</dbReference>
<dbReference type="GO" id="GO:0004810">
    <property type="term" value="F:CCA tRNA nucleotidyltransferase activity"/>
    <property type="evidence" value="ECO:0007669"/>
    <property type="project" value="InterPro"/>
</dbReference>
<dbReference type="Gene3D" id="3.40.50.620">
    <property type="entry name" value="HUPs"/>
    <property type="match status" value="1"/>
</dbReference>
<dbReference type="Pfam" id="PF18297">
    <property type="entry name" value="NFACT-R_2"/>
    <property type="match status" value="1"/>
</dbReference>
<dbReference type="InterPro" id="IPR059101">
    <property type="entry name" value="NFACT-R_2"/>
</dbReference>
<evidence type="ECO:0000256" key="1">
    <source>
        <dbReference type="ARBA" id="ARBA00022741"/>
    </source>
</evidence>
<feature type="domain" description="NFACT protein RNA binding" evidence="4">
    <location>
        <begin position="240"/>
        <end position="340"/>
    </location>
</feature>
<accession>A0A0F9M9N1</accession>
<dbReference type="EMBL" id="LAZR01004951">
    <property type="protein sequence ID" value="KKN04160.1"/>
    <property type="molecule type" value="Genomic_DNA"/>
</dbReference>
<protein>
    <submittedName>
        <fullName evidence="5">Uncharacterized protein</fullName>
    </submittedName>
</protein>
<dbReference type="GO" id="GO:0005524">
    <property type="term" value="F:ATP binding"/>
    <property type="evidence" value="ECO:0007669"/>
    <property type="project" value="UniProtKB-KW"/>
</dbReference>
<evidence type="ECO:0000256" key="2">
    <source>
        <dbReference type="ARBA" id="ARBA00022840"/>
    </source>
</evidence>
<feature type="domain" description="Thil AANH" evidence="3">
    <location>
        <begin position="13"/>
        <end position="158"/>
    </location>
</feature>
<dbReference type="PANTHER" id="PTHR11933:SF6">
    <property type="entry name" value="THIL AANH DOMAIN-CONTAINING PROTEIN"/>
    <property type="match status" value="1"/>
</dbReference>
<comment type="caution">
    <text evidence="5">The sequence shown here is derived from an EMBL/GenBank/DDBJ whole genome shotgun (WGS) entry which is preliminary data.</text>
</comment>
<organism evidence="5">
    <name type="scientific">marine sediment metagenome</name>
    <dbReference type="NCBI Taxonomy" id="412755"/>
    <lineage>
        <taxon>unclassified sequences</taxon>
        <taxon>metagenomes</taxon>
        <taxon>ecological metagenomes</taxon>
    </lineage>
</organism>
<proteinExistence type="predicted"/>
<keyword evidence="1" id="KW-0547">Nucleotide-binding</keyword>
<sequence>MIDETTTNRESLTGLGLVSGGLDSLASCLLLQLQGINVIALNFTSPFCLCDKALRNSECGLNVFDDKLGIKIYSIPKGDDYLEVISNPKFGHGKNLNPCIDCRIYILKKAQEFQKKISADFIFTGEVLNQRPKSQHLSALKIIEKESGLVERLLRPLSALLLKPTIFENQGFIDRSKLMGIRGRSRKLQLELVRKHGLLQNYYACGGCLLTDANFSNRMRDYFKFNKTLKMEDIHILKYGRHFRFKNAKIIVGRNENENKTLLHLKNPDDLIMEANDIAGPITIIQGKINEEILEYAAKLTLRYSDLKEMNGKVVHGKIYPEMDKEIVIETQNEEIIRKFIL</sequence>
<evidence type="ECO:0000259" key="3">
    <source>
        <dbReference type="Pfam" id="PF02568"/>
    </source>
</evidence>
<evidence type="ECO:0000259" key="4">
    <source>
        <dbReference type="Pfam" id="PF18297"/>
    </source>
</evidence>
<name>A0A0F9M9N1_9ZZZZ</name>
<keyword evidence="2" id="KW-0067">ATP-binding</keyword>
<gene>
    <name evidence="5" type="ORF">LCGC14_1100320</name>
</gene>
<dbReference type="InterPro" id="IPR020536">
    <property type="entry name" value="ThiI_AANH"/>
</dbReference>